<evidence type="ECO:0000313" key="2">
    <source>
        <dbReference type="Proteomes" id="UP000190559"/>
    </source>
</evidence>
<name>A0A1T1P5B2_9XANT</name>
<accession>A0A1T1P5B2</accession>
<sequence length="77" mass="8169">MHKAVDKCAQALACNAVKMGGEKMTSRLQEAFVLRNHCDPGRIGKVVGAGVVAIVRPASSDVRHAVNLEITSTVPTR</sequence>
<dbReference type="AlphaFoldDB" id="A0A1T1P5B2"/>
<gene>
    <name evidence="1" type="ORF">Xmlh_01575</name>
</gene>
<dbReference type="EMBL" id="LOJW01000014">
    <property type="protein sequence ID" value="OOW70827.1"/>
    <property type="molecule type" value="Genomic_DNA"/>
</dbReference>
<comment type="caution">
    <text evidence="1">The sequence shown here is derived from an EMBL/GenBank/DDBJ whole genome shotgun (WGS) entry which is preliminary data.</text>
</comment>
<dbReference type="Proteomes" id="UP000190559">
    <property type="component" value="Unassembled WGS sequence"/>
</dbReference>
<protein>
    <submittedName>
        <fullName evidence="1">Uncharacterized protein</fullName>
    </submittedName>
</protein>
<evidence type="ECO:0000313" key="1">
    <source>
        <dbReference type="EMBL" id="OOW70827.1"/>
    </source>
</evidence>
<reference evidence="1 2" key="1">
    <citation type="submission" date="2015-12" db="EMBL/GenBank/DDBJ databases">
        <authorList>
            <person name="Shamseldin A."/>
            <person name="Moawad H."/>
            <person name="Abd El-Rahim W.M."/>
            <person name="Sadowsky M.J."/>
        </authorList>
    </citation>
    <scope>NUCLEOTIDE SEQUENCE [LARGE SCALE GENOMIC DNA]</scope>
    <source>
        <strain evidence="1 2">LMG9050</strain>
    </source>
</reference>
<organism evidence="1 2">
    <name type="scientific">Xanthomonas axonopodis pv. melhusii</name>
    <dbReference type="NCBI Taxonomy" id="487834"/>
    <lineage>
        <taxon>Bacteria</taxon>
        <taxon>Pseudomonadati</taxon>
        <taxon>Pseudomonadota</taxon>
        <taxon>Gammaproteobacteria</taxon>
        <taxon>Lysobacterales</taxon>
        <taxon>Lysobacteraceae</taxon>
        <taxon>Xanthomonas</taxon>
    </lineage>
</organism>
<proteinExistence type="predicted"/>